<evidence type="ECO:0000313" key="3">
    <source>
        <dbReference type="Proteomes" id="UP000198942"/>
    </source>
</evidence>
<dbReference type="InterPro" id="IPR036388">
    <property type="entry name" value="WH-like_DNA-bd_sf"/>
</dbReference>
<keyword evidence="3" id="KW-1185">Reference proteome</keyword>
<dbReference type="RefSeq" id="WP_091208105.1">
    <property type="nucleotide sequence ID" value="NZ_FOCL01000001.1"/>
</dbReference>
<dbReference type="InterPro" id="IPR054105">
    <property type="entry name" value="WHD_NrtR"/>
</dbReference>
<dbReference type="EMBL" id="FOCL01000001">
    <property type="protein sequence ID" value="SEM81197.1"/>
    <property type="molecule type" value="Genomic_DNA"/>
</dbReference>
<dbReference type="Proteomes" id="UP000198942">
    <property type="component" value="Unassembled WGS sequence"/>
</dbReference>
<protein>
    <recommendedName>
        <fullName evidence="1">Nudix hydrolase domain-containing protein</fullName>
    </recommendedName>
</protein>
<dbReference type="CDD" id="cd18873">
    <property type="entry name" value="NUDIX_NadM_like"/>
    <property type="match status" value="1"/>
</dbReference>
<evidence type="ECO:0000313" key="2">
    <source>
        <dbReference type="EMBL" id="SEM81197.1"/>
    </source>
</evidence>
<dbReference type="Pfam" id="PF21906">
    <property type="entry name" value="WHD_NrtR"/>
    <property type="match status" value="1"/>
</dbReference>
<dbReference type="SUPFAM" id="SSF46785">
    <property type="entry name" value="Winged helix' DNA-binding domain"/>
    <property type="match status" value="1"/>
</dbReference>
<gene>
    <name evidence="2" type="ORF">SAMN05192574_101885</name>
</gene>
<dbReference type="SUPFAM" id="SSF55811">
    <property type="entry name" value="Nudix"/>
    <property type="match status" value="1"/>
</dbReference>
<dbReference type="InterPro" id="IPR036390">
    <property type="entry name" value="WH_DNA-bd_sf"/>
</dbReference>
<dbReference type="PROSITE" id="PS51462">
    <property type="entry name" value="NUDIX"/>
    <property type="match status" value="1"/>
</dbReference>
<feature type="domain" description="Nudix hydrolase" evidence="1">
    <location>
        <begin position="17"/>
        <end position="171"/>
    </location>
</feature>
<dbReference type="OrthoDB" id="9786141at2"/>
<sequence>MDTNAAEDFFKNSSNFLLNVAVDNVIFGYHEKELKVLLQQPFALDKWTVTGGYIQKTESIAEAAARVAHMRTGLTGLFLEQFQSFGNPQRVKDNGFTAKHIAEVTGYDIPENSWIFDYFVSIAFYTLTEFSKVKITKSEFEAECQWWPVSELPLMMFDHELIIKEALKALRLHIAHYPIGYELLEEKFTLPEIHNLYETILAKPLDDRNFTKKLLATGIITKLNEKRQISGHRPPYLYKFNKEKYDEGLKSGVELVF</sequence>
<dbReference type="Gene3D" id="3.90.79.10">
    <property type="entry name" value="Nucleoside Triphosphate Pyrophosphohydrolase"/>
    <property type="match status" value="1"/>
</dbReference>
<dbReference type="InterPro" id="IPR000086">
    <property type="entry name" value="NUDIX_hydrolase_dom"/>
</dbReference>
<proteinExistence type="predicted"/>
<name>A0A1H8BH33_9SPHI</name>
<accession>A0A1H8BH33</accession>
<dbReference type="Gene3D" id="1.10.10.10">
    <property type="entry name" value="Winged helix-like DNA-binding domain superfamily/Winged helix DNA-binding domain"/>
    <property type="match status" value="1"/>
</dbReference>
<dbReference type="PANTHER" id="PTHR43736">
    <property type="entry name" value="ADP-RIBOSE PYROPHOSPHATASE"/>
    <property type="match status" value="1"/>
</dbReference>
<dbReference type="PANTHER" id="PTHR43736:SF4">
    <property type="entry name" value="SLR1690 PROTEIN"/>
    <property type="match status" value="1"/>
</dbReference>
<dbReference type="InterPro" id="IPR015797">
    <property type="entry name" value="NUDIX_hydrolase-like_dom_sf"/>
</dbReference>
<evidence type="ECO:0000259" key="1">
    <source>
        <dbReference type="PROSITE" id="PS51462"/>
    </source>
</evidence>
<dbReference type="STRING" id="551995.SAMN05192574_101885"/>
<dbReference type="AlphaFoldDB" id="A0A1H8BH33"/>
<organism evidence="2 3">
    <name type="scientific">Mucilaginibacter gossypiicola</name>
    <dbReference type="NCBI Taxonomy" id="551995"/>
    <lineage>
        <taxon>Bacteria</taxon>
        <taxon>Pseudomonadati</taxon>
        <taxon>Bacteroidota</taxon>
        <taxon>Sphingobacteriia</taxon>
        <taxon>Sphingobacteriales</taxon>
        <taxon>Sphingobacteriaceae</taxon>
        <taxon>Mucilaginibacter</taxon>
    </lineage>
</organism>
<reference evidence="3" key="1">
    <citation type="submission" date="2016-10" db="EMBL/GenBank/DDBJ databases">
        <authorList>
            <person name="Varghese N."/>
            <person name="Submissions S."/>
        </authorList>
    </citation>
    <scope>NUCLEOTIDE SEQUENCE [LARGE SCALE GENOMIC DNA]</scope>
    <source>
        <strain evidence="3">Gh-48</strain>
    </source>
</reference>